<feature type="chain" id="PRO_5039520021" description="Lytic transglycosylase domain-containing protein" evidence="2">
    <location>
        <begin position="18"/>
        <end position="365"/>
    </location>
</feature>
<feature type="coiled-coil region" evidence="1">
    <location>
        <begin position="153"/>
        <end position="226"/>
    </location>
</feature>
<evidence type="ECO:0000256" key="1">
    <source>
        <dbReference type="SAM" id="Coils"/>
    </source>
</evidence>
<dbReference type="AlphaFoldDB" id="A0A191WFG8"/>
<dbReference type="InterPro" id="IPR023346">
    <property type="entry name" value="Lysozyme-like_dom_sf"/>
</dbReference>
<gene>
    <name evidence="3" type="ORF">ATC03_09950</name>
</gene>
<keyword evidence="2" id="KW-0732">Signal</keyword>
<evidence type="ECO:0000256" key="2">
    <source>
        <dbReference type="SAM" id="SignalP"/>
    </source>
</evidence>
<dbReference type="KEGG" id="agy:ATC03_09950"/>
<reference evidence="4" key="2">
    <citation type="submission" date="2016-01" db="EMBL/GenBank/DDBJ databases">
        <title>Complete genome sequence of Agromyces aureus AR33T and comparison with related organisms.</title>
        <authorList>
            <person name="Corretto E."/>
            <person name="Antonielli L."/>
            <person name="Sessitsch A."/>
            <person name="Brader G."/>
        </authorList>
    </citation>
    <scope>NUCLEOTIDE SEQUENCE [LARGE SCALE GENOMIC DNA]</scope>
    <source>
        <strain evidence="4">AR33</strain>
    </source>
</reference>
<proteinExistence type="predicted"/>
<dbReference type="Proteomes" id="UP000078437">
    <property type="component" value="Chromosome"/>
</dbReference>
<dbReference type="STRING" id="453304.ATC03_09950"/>
<protein>
    <recommendedName>
        <fullName evidence="5">Lytic transglycosylase domain-containing protein</fullName>
    </recommendedName>
</protein>
<organism evidence="3 4">
    <name type="scientific">Agromyces aureus</name>
    <dbReference type="NCBI Taxonomy" id="453304"/>
    <lineage>
        <taxon>Bacteria</taxon>
        <taxon>Bacillati</taxon>
        <taxon>Actinomycetota</taxon>
        <taxon>Actinomycetes</taxon>
        <taxon>Micrococcales</taxon>
        <taxon>Microbacteriaceae</taxon>
        <taxon>Agromyces</taxon>
    </lineage>
</organism>
<evidence type="ECO:0000313" key="4">
    <source>
        <dbReference type="Proteomes" id="UP000078437"/>
    </source>
</evidence>
<reference evidence="3 4" key="1">
    <citation type="journal article" date="2016" name="Int. J. Syst. Evol. Microbiol.">
        <title>Agromyces aureus sp. nov., isolated from the rhizosphere of Salix caprea L. grown in a heavy-metal-contaminated soil.</title>
        <authorList>
            <person name="Corretto E."/>
            <person name="Antonielli L."/>
            <person name="Sessitsch A."/>
            <person name="Compant S."/>
            <person name="Gorfer M."/>
            <person name="Kuffner M."/>
            <person name="Brader G."/>
        </authorList>
    </citation>
    <scope>NUCLEOTIDE SEQUENCE [LARGE SCALE GENOMIC DNA]</scope>
    <source>
        <strain evidence="3 4">AR33</strain>
    </source>
</reference>
<name>A0A191WFG8_9MICO</name>
<sequence length="365" mass="37622">MALVVALVIAPSAAATAEDYPTWDEVEAAKAQVGASEAEASRIDAFVDELESESGRLGDAAVAAAGASVLAEQARADAAARATALADQASEAEAEATAATAALGRAGAVLARTGGADLGLRLLLDGDASARLLMGLSRAAQLTTVIGGVASRARSAEADAAAVRDQADRAESERTRLAAEAVEAAAAAEAAHVAAQERVAEQQAALDTLYAQLASLRDRSVEVERQFRIGEQEARDRAAREAAAAAAAEAAGGFTAAPPPGVTVDRTAAQAYAASAVARYGWDDGQYQCLYRLWMRESSWRADAYNASSGAYGIPQSLPGSKMAAAGADWRTNANTQIEWGLSYISSRYGSPCAAWAHSEAVNWY</sequence>
<keyword evidence="4" id="KW-1185">Reference proteome</keyword>
<evidence type="ECO:0008006" key="5">
    <source>
        <dbReference type="Google" id="ProtNLM"/>
    </source>
</evidence>
<feature type="signal peptide" evidence="2">
    <location>
        <begin position="1"/>
        <end position="17"/>
    </location>
</feature>
<keyword evidence="1" id="KW-0175">Coiled coil</keyword>
<dbReference type="SUPFAM" id="SSF53955">
    <property type="entry name" value="Lysozyme-like"/>
    <property type="match status" value="1"/>
</dbReference>
<dbReference type="EMBL" id="CP013979">
    <property type="protein sequence ID" value="ANJ27001.1"/>
    <property type="molecule type" value="Genomic_DNA"/>
</dbReference>
<accession>A0A191WFG8</accession>
<dbReference type="Gene3D" id="1.10.530.10">
    <property type="match status" value="1"/>
</dbReference>
<evidence type="ECO:0000313" key="3">
    <source>
        <dbReference type="EMBL" id="ANJ27001.1"/>
    </source>
</evidence>